<dbReference type="GO" id="GO:0006526">
    <property type="term" value="P:L-arginine biosynthetic process"/>
    <property type="evidence" value="ECO:0007669"/>
    <property type="project" value="UniProtKB-KW"/>
</dbReference>
<keyword evidence="4" id="KW-0055">Arginine biosynthesis</keyword>
<dbReference type="GO" id="GO:0005737">
    <property type="term" value="C:cytoplasm"/>
    <property type="evidence" value="ECO:0007669"/>
    <property type="project" value="InterPro"/>
</dbReference>
<keyword evidence="8 14" id="KW-0418">Kinase</keyword>
<comment type="catalytic activity">
    <reaction evidence="12">
        <text>N-acetyl-L-glutamate + ATP = N-acetyl-L-glutamyl 5-phosphate + ADP</text>
        <dbReference type="Rhea" id="RHEA:14629"/>
        <dbReference type="ChEBI" id="CHEBI:30616"/>
        <dbReference type="ChEBI" id="CHEBI:44337"/>
        <dbReference type="ChEBI" id="CHEBI:57936"/>
        <dbReference type="ChEBI" id="CHEBI:456216"/>
        <dbReference type="EC" id="2.7.2.8"/>
    </reaction>
</comment>
<dbReference type="InterPro" id="IPR004662">
    <property type="entry name" value="AcgluKinase_fam"/>
</dbReference>
<feature type="domain" description="Aspartate/glutamate/uridylate kinase" evidence="13">
    <location>
        <begin position="19"/>
        <end position="253"/>
    </location>
</feature>
<dbReference type="CDD" id="cd04238">
    <property type="entry name" value="AAK_NAGK-like"/>
    <property type="match status" value="1"/>
</dbReference>
<dbReference type="PANTHER" id="PTHR23342:SF0">
    <property type="entry name" value="N-ACETYLGLUTAMATE SYNTHASE, MITOCHONDRIAL"/>
    <property type="match status" value="1"/>
</dbReference>
<evidence type="ECO:0000256" key="6">
    <source>
        <dbReference type="ARBA" id="ARBA00022679"/>
    </source>
</evidence>
<evidence type="ECO:0000256" key="12">
    <source>
        <dbReference type="ARBA" id="ARBA00048141"/>
    </source>
</evidence>
<reference evidence="14" key="1">
    <citation type="submission" date="2021-02" db="EMBL/GenBank/DDBJ databases">
        <authorList>
            <person name="Cremers G."/>
            <person name="Picone N."/>
        </authorList>
    </citation>
    <scope>NUCLEOTIDE SEQUENCE</scope>
    <source>
        <strain evidence="14">PQ17</strain>
    </source>
</reference>
<evidence type="ECO:0000256" key="10">
    <source>
        <dbReference type="ARBA" id="ARBA00030178"/>
    </source>
</evidence>
<dbReference type="Proteomes" id="UP000663859">
    <property type="component" value="Unassembled WGS sequence"/>
</dbReference>
<dbReference type="PIRSF" id="PIRSF000728">
    <property type="entry name" value="NAGK"/>
    <property type="match status" value="1"/>
</dbReference>
<protein>
    <recommendedName>
        <fullName evidence="3">Acetylglutamate kinase</fullName>
        <ecNumber evidence="2">2.7.2.8</ecNumber>
    </recommendedName>
    <alternativeName>
        <fullName evidence="10">N-acetyl-L-glutamate 5-phosphotransferase</fullName>
    </alternativeName>
    <alternativeName>
        <fullName evidence="11">NAG kinase</fullName>
    </alternativeName>
</protein>
<dbReference type="PANTHER" id="PTHR23342">
    <property type="entry name" value="N-ACETYLGLUTAMATE SYNTHASE"/>
    <property type="match status" value="1"/>
</dbReference>
<dbReference type="SUPFAM" id="SSF53633">
    <property type="entry name" value="Carbamate kinase-like"/>
    <property type="match status" value="1"/>
</dbReference>
<dbReference type="RefSeq" id="WP_214096364.1">
    <property type="nucleotide sequence ID" value="NZ_CAJNOB010000023.1"/>
</dbReference>
<evidence type="ECO:0000256" key="1">
    <source>
        <dbReference type="ARBA" id="ARBA00004828"/>
    </source>
</evidence>
<evidence type="ECO:0000256" key="4">
    <source>
        <dbReference type="ARBA" id="ARBA00022571"/>
    </source>
</evidence>
<gene>
    <name evidence="14" type="ORF">MPNT_30134</name>
</gene>
<organism evidence="14 15">
    <name type="scientific">Candidatus Methylacidithermus pantelleriae</name>
    <dbReference type="NCBI Taxonomy" id="2744239"/>
    <lineage>
        <taxon>Bacteria</taxon>
        <taxon>Pseudomonadati</taxon>
        <taxon>Verrucomicrobiota</taxon>
        <taxon>Methylacidiphilae</taxon>
        <taxon>Methylacidiphilales</taxon>
        <taxon>Methylacidiphilaceae</taxon>
        <taxon>Candidatus Methylacidithermus</taxon>
    </lineage>
</organism>
<evidence type="ECO:0000256" key="3">
    <source>
        <dbReference type="ARBA" id="ARBA00021197"/>
    </source>
</evidence>
<comment type="caution">
    <text evidence="14">The sequence shown here is derived from an EMBL/GenBank/DDBJ whole genome shotgun (WGS) entry which is preliminary data.</text>
</comment>
<evidence type="ECO:0000259" key="13">
    <source>
        <dbReference type="Pfam" id="PF00696"/>
    </source>
</evidence>
<keyword evidence="5" id="KW-0028">Amino-acid biosynthesis</keyword>
<dbReference type="GO" id="GO:0005524">
    <property type="term" value="F:ATP binding"/>
    <property type="evidence" value="ECO:0007669"/>
    <property type="project" value="UniProtKB-KW"/>
</dbReference>
<evidence type="ECO:0000256" key="7">
    <source>
        <dbReference type="ARBA" id="ARBA00022741"/>
    </source>
</evidence>
<dbReference type="GO" id="GO:0003991">
    <property type="term" value="F:acetylglutamate kinase activity"/>
    <property type="evidence" value="ECO:0007669"/>
    <property type="project" value="UniProtKB-EC"/>
</dbReference>
<dbReference type="EMBL" id="CAJNOB010000023">
    <property type="protein sequence ID" value="CAF0699129.1"/>
    <property type="molecule type" value="Genomic_DNA"/>
</dbReference>
<evidence type="ECO:0000313" key="14">
    <source>
        <dbReference type="EMBL" id="CAF0699129.1"/>
    </source>
</evidence>
<proteinExistence type="predicted"/>
<comment type="pathway">
    <text evidence="1">Amino-acid biosynthesis; L-arginine biosynthesis; N(2)-acetyl-L-ornithine from L-glutamate: step 2/4.</text>
</comment>
<dbReference type="Gene3D" id="3.40.1160.10">
    <property type="entry name" value="Acetylglutamate kinase-like"/>
    <property type="match status" value="1"/>
</dbReference>
<keyword evidence="7" id="KW-0547">Nucleotide-binding</keyword>
<keyword evidence="6 14" id="KW-0808">Transferase</keyword>
<name>A0A8J2FP06_9BACT</name>
<evidence type="ECO:0000256" key="11">
    <source>
        <dbReference type="ARBA" id="ARBA00030639"/>
    </source>
</evidence>
<dbReference type="InterPro" id="IPR001048">
    <property type="entry name" value="Asp/Glu/Uridylate_kinase"/>
</dbReference>
<evidence type="ECO:0000256" key="8">
    <source>
        <dbReference type="ARBA" id="ARBA00022777"/>
    </source>
</evidence>
<evidence type="ECO:0000256" key="2">
    <source>
        <dbReference type="ARBA" id="ARBA00013065"/>
    </source>
</evidence>
<evidence type="ECO:0000313" key="15">
    <source>
        <dbReference type="Proteomes" id="UP000663859"/>
    </source>
</evidence>
<sequence>MSGEMAGNDAVSRPGTVDVLVVKWGGSLQQAPQPYQEVCEVVALGWGVTCVCGGGPAISESMREQGLEVRFHQGLRVTDLATLEVVRKTFSQKILPQTCRKLAELGGRAEAIPGEEIFTAVRQRLSDESTGEELELGWVGEIITVDPSPVWSRLSRRTIPVISPLARGKEAQECYNVNADLAAAHLAAALHAQGLIYLTDVPGVLRKPSEPASSIPWITQEMVEDLLRSGGISGGMIPKLKGGLLALSRGVPIVWLLDGRVPGALQQVLWEGKGPGTRVIP</sequence>
<dbReference type="NCBIfam" id="TIGR00761">
    <property type="entry name" value="argB"/>
    <property type="match status" value="1"/>
</dbReference>
<dbReference type="EC" id="2.7.2.8" evidence="2"/>
<dbReference type="Pfam" id="PF00696">
    <property type="entry name" value="AA_kinase"/>
    <property type="match status" value="1"/>
</dbReference>
<accession>A0A8J2FP06</accession>
<dbReference type="InterPro" id="IPR036393">
    <property type="entry name" value="AceGlu_kinase-like_sf"/>
</dbReference>
<dbReference type="AlphaFoldDB" id="A0A8J2FP06"/>
<evidence type="ECO:0000256" key="5">
    <source>
        <dbReference type="ARBA" id="ARBA00022605"/>
    </source>
</evidence>
<keyword evidence="9" id="KW-0067">ATP-binding</keyword>
<keyword evidence="15" id="KW-1185">Reference proteome</keyword>
<evidence type="ECO:0000256" key="9">
    <source>
        <dbReference type="ARBA" id="ARBA00022840"/>
    </source>
</evidence>